<comment type="similarity">
    <text evidence="2">Belongs to the metallo-beta-lactamase superfamily. Glyoxalase II family.</text>
</comment>
<dbReference type="CDD" id="cd07722">
    <property type="entry name" value="LACTB2-like_MBL-fold"/>
    <property type="match status" value="1"/>
</dbReference>
<keyword evidence="3" id="KW-0479">Metal-binding</keyword>
<dbReference type="eggNOG" id="KOG0813">
    <property type="taxonomic scope" value="Eukaryota"/>
</dbReference>
<dbReference type="PANTHER" id="PTHR23131:SF0">
    <property type="entry name" value="ENDORIBONUCLEASE LACTB2"/>
    <property type="match status" value="1"/>
</dbReference>
<dbReference type="OMA" id="GDHVMAW"/>
<evidence type="ECO:0000313" key="9">
    <source>
        <dbReference type="Proteomes" id="UP000006753"/>
    </source>
</evidence>
<dbReference type="SUPFAM" id="SSF56281">
    <property type="entry name" value="Metallo-hydrolase/oxidoreductase"/>
    <property type="match status" value="1"/>
</dbReference>
<gene>
    <name evidence="8" type="ORF">MBM_07437</name>
</gene>
<evidence type="ECO:0000256" key="6">
    <source>
        <dbReference type="SAM" id="Coils"/>
    </source>
</evidence>
<dbReference type="InParanoid" id="K1WPF8"/>
<keyword evidence="9" id="KW-1185">Reference proteome</keyword>
<reference evidence="8 9" key="1">
    <citation type="journal article" date="2012" name="BMC Genomics">
        <title>Sequencing the genome of Marssonina brunnea reveals fungus-poplar co-evolution.</title>
        <authorList>
            <person name="Zhu S."/>
            <person name="Cao Y.-Z."/>
            <person name="Jiang C."/>
            <person name="Tan B.-Y."/>
            <person name="Wang Z."/>
            <person name="Feng S."/>
            <person name="Zhang L."/>
            <person name="Su X.-H."/>
            <person name="Brejova B."/>
            <person name="Vinar T."/>
            <person name="Xu M."/>
            <person name="Wang M.-X."/>
            <person name="Zhang S.-G."/>
            <person name="Huang M.-R."/>
            <person name="Wu R."/>
            <person name="Zhou Y."/>
        </authorList>
    </citation>
    <scope>NUCLEOTIDE SEQUENCE [LARGE SCALE GENOMIC DNA]</scope>
    <source>
        <strain evidence="8 9">MB_m1</strain>
    </source>
</reference>
<dbReference type="GO" id="GO:0044550">
    <property type="term" value="P:secondary metabolite biosynthetic process"/>
    <property type="evidence" value="ECO:0007669"/>
    <property type="project" value="UniProtKB-ARBA"/>
</dbReference>
<dbReference type="InterPro" id="IPR036866">
    <property type="entry name" value="RibonucZ/Hydroxyglut_hydro"/>
</dbReference>
<dbReference type="KEGG" id="mbe:MBM_07437"/>
<dbReference type="GO" id="GO:0016787">
    <property type="term" value="F:hydrolase activity"/>
    <property type="evidence" value="ECO:0007669"/>
    <property type="project" value="UniProtKB-KW"/>
</dbReference>
<dbReference type="Pfam" id="PF00753">
    <property type="entry name" value="Lactamase_B"/>
    <property type="match status" value="1"/>
</dbReference>
<dbReference type="RefSeq" id="XP_007295326.1">
    <property type="nucleotide sequence ID" value="XM_007295264.1"/>
</dbReference>
<evidence type="ECO:0000256" key="3">
    <source>
        <dbReference type="ARBA" id="ARBA00022723"/>
    </source>
</evidence>
<dbReference type="Gene3D" id="3.60.15.10">
    <property type="entry name" value="Ribonuclease Z/Hydroxyacylglutathione hydrolase-like"/>
    <property type="match status" value="1"/>
</dbReference>
<dbReference type="Gene3D" id="1.10.10.10">
    <property type="entry name" value="Winged helix-like DNA-binding domain superfamily/Winged helix DNA-binding domain"/>
    <property type="match status" value="1"/>
</dbReference>
<dbReference type="OrthoDB" id="17458at2759"/>
<evidence type="ECO:0000259" key="7">
    <source>
        <dbReference type="SMART" id="SM00849"/>
    </source>
</evidence>
<proteinExistence type="inferred from homology"/>
<keyword evidence="6" id="KW-0175">Coiled coil</keyword>
<dbReference type="Proteomes" id="UP000006753">
    <property type="component" value="Unassembled WGS sequence"/>
</dbReference>
<dbReference type="InterPro" id="IPR001279">
    <property type="entry name" value="Metallo-B-lactamas"/>
</dbReference>
<evidence type="ECO:0000313" key="8">
    <source>
        <dbReference type="EMBL" id="EKD14207.1"/>
    </source>
</evidence>
<evidence type="ECO:0000256" key="5">
    <source>
        <dbReference type="ARBA" id="ARBA00022833"/>
    </source>
</evidence>
<dbReference type="HOGENOM" id="CLU_048478_1_3_1"/>
<dbReference type="Pfam" id="PF17778">
    <property type="entry name" value="WHD_BLACT"/>
    <property type="match status" value="1"/>
</dbReference>
<dbReference type="STRING" id="1072389.K1WPF8"/>
<evidence type="ECO:0000256" key="2">
    <source>
        <dbReference type="ARBA" id="ARBA00006759"/>
    </source>
</evidence>
<dbReference type="EMBL" id="JH921446">
    <property type="protein sequence ID" value="EKD14207.1"/>
    <property type="molecule type" value="Genomic_DNA"/>
</dbReference>
<name>K1WPF8_MARBU</name>
<comment type="cofactor">
    <cofactor evidence="1">
        <name>Zn(2+)</name>
        <dbReference type="ChEBI" id="CHEBI:29105"/>
    </cofactor>
</comment>
<sequence>MATQLVQLKEIERLSARVIRVLGGNPGKFTLQGSNTYIVGTGRQRILIDTGEGKPAWIASLKEALRTENATITKALITHRHYDHVGGIHDLLEFSPTTIIYKYLPDEGQNEIKDGQHFEVEGASLRTLHSPGHTRDHVVIILEDEDAMFTGDNLLGHGTAVFEDLTVYLESLENMRSKFHGRAYPGHGAVVEGGPSKIIEYIKHRQVRENQVIQTLKSRKSPAIETRNELDGWTTMELVKVIYKNVPTNLHQAASGGILQTLRKLEAEEKVVKDANSERWRLKNRPTL</sequence>
<dbReference type="FunFam" id="1.10.10.10:FF:000328">
    <property type="entry name" value="Lactamase beta 2"/>
    <property type="match status" value="1"/>
</dbReference>
<keyword evidence="5" id="KW-0862">Zinc</keyword>
<evidence type="ECO:0000256" key="4">
    <source>
        <dbReference type="ARBA" id="ARBA00022801"/>
    </source>
</evidence>
<evidence type="ECO:0000256" key="1">
    <source>
        <dbReference type="ARBA" id="ARBA00001947"/>
    </source>
</evidence>
<organism evidence="8 9">
    <name type="scientific">Marssonina brunnea f. sp. multigermtubi (strain MB_m1)</name>
    <name type="common">Marssonina leaf spot fungus</name>
    <dbReference type="NCBI Taxonomy" id="1072389"/>
    <lineage>
        <taxon>Eukaryota</taxon>
        <taxon>Fungi</taxon>
        <taxon>Dikarya</taxon>
        <taxon>Ascomycota</taxon>
        <taxon>Pezizomycotina</taxon>
        <taxon>Leotiomycetes</taxon>
        <taxon>Helotiales</taxon>
        <taxon>Drepanopezizaceae</taxon>
        <taxon>Drepanopeziza</taxon>
    </lineage>
</organism>
<dbReference type="PANTHER" id="PTHR23131">
    <property type="entry name" value="ENDORIBONUCLEASE LACTB2"/>
    <property type="match status" value="1"/>
</dbReference>
<feature type="domain" description="Metallo-beta-lactamase" evidence="7">
    <location>
        <begin position="33"/>
        <end position="187"/>
    </location>
</feature>
<dbReference type="SMART" id="SM00849">
    <property type="entry name" value="Lactamase_B"/>
    <property type="match status" value="1"/>
</dbReference>
<dbReference type="GeneID" id="18763372"/>
<dbReference type="GO" id="GO:0046872">
    <property type="term" value="F:metal ion binding"/>
    <property type="evidence" value="ECO:0007669"/>
    <property type="project" value="UniProtKB-KW"/>
</dbReference>
<feature type="coiled-coil region" evidence="6">
    <location>
        <begin position="258"/>
        <end position="285"/>
    </location>
</feature>
<dbReference type="FunFam" id="3.60.15.10:FF:000041">
    <property type="entry name" value="Metallo-beta-lactamase domain protein"/>
    <property type="match status" value="1"/>
</dbReference>
<protein>
    <submittedName>
        <fullName evidence="8">Metallo-beta-lactamase superfamily protein</fullName>
    </submittedName>
</protein>
<accession>K1WPF8</accession>
<dbReference type="InterPro" id="IPR041516">
    <property type="entry name" value="LACTB2_WH"/>
</dbReference>
<keyword evidence="4" id="KW-0378">Hydrolase</keyword>
<dbReference type="InterPro" id="IPR036388">
    <property type="entry name" value="WH-like_DNA-bd_sf"/>
</dbReference>
<dbReference type="AlphaFoldDB" id="K1WPF8"/>
<dbReference type="InterPro" id="IPR047921">
    <property type="entry name" value="LACTB2-like_MBL-fold"/>
</dbReference>
<dbReference type="InterPro" id="IPR050662">
    <property type="entry name" value="Sec-metab_biosynth-thioest"/>
</dbReference>